<name>A0ACB8G617_9SAUR</name>
<dbReference type="EMBL" id="CM037615">
    <property type="protein sequence ID" value="KAH8015017.1"/>
    <property type="molecule type" value="Genomic_DNA"/>
</dbReference>
<evidence type="ECO:0000313" key="2">
    <source>
        <dbReference type="Proteomes" id="UP000827872"/>
    </source>
</evidence>
<proteinExistence type="predicted"/>
<accession>A0ACB8G617</accession>
<dbReference type="Proteomes" id="UP000827872">
    <property type="component" value="Linkage Group LG02"/>
</dbReference>
<organism evidence="1 2">
    <name type="scientific">Sphaerodactylus townsendi</name>
    <dbReference type="NCBI Taxonomy" id="933632"/>
    <lineage>
        <taxon>Eukaryota</taxon>
        <taxon>Metazoa</taxon>
        <taxon>Chordata</taxon>
        <taxon>Craniata</taxon>
        <taxon>Vertebrata</taxon>
        <taxon>Euteleostomi</taxon>
        <taxon>Lepidosauria</taxon>
        <taxon>Squamata</taxon>
        <taxon>Bifurcata</taxon>
        <taxon>Gekkota</taxon>
        <taxon>Sphaerodactylidae</taxon>
        <taxon>Sphaerodactylus</taxon>
    </lineage>
</organism>
<sequence>MALGLLALLALGVLGLILLLRFALRADGDLTLLWSEWRGKRPENSHAAGRISVERGFRNIGGGTNNPFISPTYSWS</sequence>
<evidence type="ECO:0000313" key="1">
    <source>
        <dbReference type="EMBL" id="KAH8015017.1"/>
    </source>
</evidence>
<comment type="caution">
    <text evidence="1">The sequence shown here is derived from an EMBL/GenBank/DDBJ whole genome shotgun (WGS) entry which is preliminary data.</text>
</comment>
<gene>
    <name evidence="1" type="ORF">K3G42_032871</name>
</gene>
<reference evidence="1" key="1">
    <citation type="submission" date="2021-08" db="EMBL/GenBank/DDBJ databases">
        <title>The first chromosome-level gecko genome reveals the dynamic sex chromosomes of Neotropical dwarf geckos (Sphaerodactylidae: Sphaerodactylus).</title>
        <authorList>
            <person name="Pinto B.J."/>
            <person name="Keating S.E."/>
            <person name="Gamble T."/>
        </authorList>
    </citation>
    <scope>NUCLEOTIDE SEQUENCE</scope>
    <source>
        <strain evidence="1">TG3544</strain>
    </source>
</reference>
<keyword evidence="2" id="KW-1185">Reference proteome</keyword>
<protein>
    <submittedName>
        <fullName evidence="1">Uncharacterized protein</fullName>
    </submittedName>
</protein>